<organism evidence="1 2">
    <name type="scientific">Ambispora leptoticha</name>
    <dbReference type="NCBI Taxonomy" id="144679"/>
    <lineage>
        <taxon>Eukaryota</taxon>
        <taxon>Fungi</taxon>
        <taxon>Fungi incertae sedis</taxon>
        <taxon>Mucoromycota</taxon>
        <taxon>Glomeromycotina</taxon>
        <taxon>Glomeromycetes</taxon>
        <taxon>Archaeosporales</taxon>
        <taxon>Ambisporaceae</taxon>
        <taxon>Ambispora</taxon>
    </lineage>
</organism>
<dbReference type="OrthoDB" id="2400763at2759"/>
<dbReference type="InterPro" id="IPR052945">
    <property type="entry name" value="Mitotic_Regulator"/>
</dbReference>
<accession>A0A9N9AAJ4</accession>
<reference evidence="1" key="1">
    <citation type="submission" date="2021-06" db="EMBL/GenBank/DDBJ databases">
        <authorList>
            <person name="Kallberg Y."/>
            <person name="Tangrot J."/>
            <person name="Rosling A."/>
        </authorList>
    </citation>
    <scope>NUCLEOTIDE SEQUENCE</scope>
    <source>
        <strain evidence="1">FL130A</strain>
    </source>
</reference>
<dbReference type="SMART" id="SM00671">
    <property type="entry name" value="SEL1"/>
    <property type="match status" value="4"/>
</dbReference>
<proteinExistence type="predicted"/>
<sequence length="228" mass="25864">MIPYNSTFTFNLFETSNNPIYTSTSFDTLNSTTVAPTNNTTKEKIYFNFINDASLLDGQFGDLLLNVFHDAGICYEHGIGVETDLFKAFSCYDISAHGENQKAQCMVGYCYDVGIGTLMNKSKALEWYERSAMNGELIGQYNYANFCFNGTATRRDRNKAFYWYSKSGHAGYDYSQYRLGCAYQSFGAGANKDMHEAIRWYRKAYVQNNLPTLKKIPLVFGASDVDYV</sequence>
<dbReference type="Gene3D" id="1.25.40.10">
    <property type="entry name" value="Tetratricopeptide repeat domain"/>
    <property type="match status" value="1"/>
</dbReference>
<dbReference type="Proteomes" id="UP000789508">
    <property type="component" value="Unassembled WGS sequence"/>
</dbReference>
<dbReference type="GO" id="GO:0032153">
    <property type="term" value="C:cell division site"/>
    <property type="evidence" value="ECO:0007669"/>
    <property type="project" value="TreeGrafter"/>
</dbReference>
<evidence type="ECO:0000313" key="2">
    <source>
        <dbReference type="Proteomes" id="UP000789508"/>
    </source>
</evidence>
<name>A0A9N9AAJ4_9GLOM</name>
<dbReference type="InterPro" id="IPR011990">
    <property type="entry name" value="TPR-like_helical_dom_sf"/>
</dbReference>
<gene>
    <name evidence="1" type="ORF">ALEPTO_LOCUS4601</name>
</gene>
<dbReference type="EMBL" id="CAJVPS010001088">
    <property type="protein sequence ID" value="CAG8523742.1"/>
    <property type="molecule type" value="Genomic_DNA"/>
</dbReference>
<dbReference type="SUPFAM" id="SSF81901">
    <property type="entry name" value="HCP-like"/>
    <property type="match status" value="1"/>
</dbReference>
<dbReference type="PANTHER" id="PTHR43628:SF1">
    <property type="entry name" value="CHITIN SYNTHASE REGULATORY FACTOR 2-RELATED"/>
    <property type="match status" value="1"/>
</dbReference>
<dbReference type="PANTHER" id="PTHR43628">
    <property type="entry name" value="ACTIVATOR OF C KINASE PROTEIN 1-RELATED"/>
    <property type="match status" value="1"/>
</dbReference>
<evidence type="ECO:0000313" key="1">
    <source>
        <dbReference type="EMBL" id="CAG8523742.1"/>
    </source>
</evidence>
<comment type="caution">
    <text evidence="1">The sequence shown here is derived from an EMBL/GenBank/DDBJ whole genome shotgun (WGS) entry which is preliminary data.</text>
</comment>
<protein>
    <submittedName>
        <fullName evidence="1">10975_t:CDS:1</fullName>
    </submittedName>
</protein>
<dbReference type="Pfam" id="PF08238">
    <property type="entry name" value="Sel1"/>
    <property type="match status" value="4"/>
</dbReference>
<dbReference type="InterPro" id="IPR006597">
    <property type="entry name" value="Sel1-like"/>
</dbReference>
<dbReference type="GO" id="GO:0010972">
    <property type="term" value="P:negative regulation of G2/M transition of mitotic cell cycle"/>
    <property type="evidence" value="ECO:0007669"/>
    <property type="project" value="TreeGrafter"/>
</dbReference>
<dbReference type="AlphaFoldDB" id="A0A9N9AAJ4"/>
<keyword evidence="2" id="KW-1185">Reference proteome</keyword>